<dbReference type="SUPFAM" id="SSF48498">
    <property type="entry name" value="Tetracyclin repressor-like, C-terminal domain"/>
    <property type="match status" value="1"/>
</dbReference>
<dbReference type="PRINTS" id="PR00400">
    <property type="entry name" value="TETREPRESSOR"/>
</dbReference>
<dbReference type="InterPro" id="IPR003012">
    <property type="entry name" value="Tet_transcr_reg_TetR"/>
</dbReference>
<keyword evidence="3 5" id="KW-0238">DNA-binding</keyword>
<dbReference type="InterPro" id="IPR001647">
    <property type="entry name" value="HTH_TetR"/>
</dbReference>
<dbReference type="PROSITE" id="PS50977">
    <property type="entry name" value="HTH_TETR_2"/>
    <property type="match status" value="1"/>
</dbReference>
<feature type="domain" description="HTH tetR-type" evidence="6">
    <location>
        <begin position="15"/>
        <end position="75"/>
    </location>
</feature>
<dbReference type="PANTHER" id="PTHR30055:SF151">
    <property type="entry name" value="TRANSCRIPTIONAL REGULATORY PROTEIN"/>
    <property type="match status" value="1"/>
</dbReference>
<dbReference type="EMBL" id="CP097160">
    <property type="protein sequence ID" value="UQN15288.1"/>
    <property type="molecule type" value="Genomic_DNA"/>
</dbReference>
<reference evidence="7" key="1">
    <citation type="submission" date="2022-05" db="EMBL/GenBank/DDBJ databases">
        <title>Complete genome sequence of toluene-degrading Gulosibacter sediminis strain ACHW.36C.</title>
        <authorList>
            <person name="Wai A.C."/>
            <person name="Lai G.K."/>
            <person name="Griffin S.D."/>
            <person name="Leung F.C."/>
        </authorList>
    </citation>
    <scope>NUCLEOTIDE SEQUENCE [LARGE SCALE GENOMIC DNA]</scope>
    <source>
        <strain evidence="7">ACHW.36C</strain>
    </source>
</reference>
<evidence type="ECO:0000256" key="1">
    <source>
        <dbReference type="ARBA" id="ARBA00022491"/>
    </source>
</evidence>
<protein>
    <submittedName>
        <fullName evidence="7">TetR/AcrR family transcriptional regulator</fullName>
    </submittedName>
</protein>
<dbReference type="Gene3D" id="1.10.357.10">
    <property type="entry name" value="Tetracycline Repressor, domain 2"/>
    <property type="match status" value="1"/>
</dbReference>
<feature type="DNA-binding region" description="H-T-H motif" evidence="5">
    <location>
        <begin position="38"/>
        <end position="57"/>
    </location>
</feature>
<dbReference type="Pfam" id="PF00440">
    <property type="entry name" value="TetR_N"/>
    <property type="match status" value="1"/>
</dbReference>
<dbReference type="InterPro" id="IPR009057">
    <property type="entry name" value="Homeodomain-like_sf"/>
</dbReference>
<dbReference type="InterPro" id="IPR036271">
    <property type="entry name" value="Tet_transcr_reg_TetR-rel_C_sf"/>
</dbReference>
<keyword evidence="2" id="KW-0805">Transcription regulation</keyword>
<dbReference type="InterPro" id="IPR004111">
    <property type="entry name" value="Repressor_TetR_C"/>
</dbReference>
<evidence type="ECO:0000256" key="5">
    <source>
        <dbReference type="PROSITE-ProRule" id="PRU00335"/>
    </source>
</evidence>
<dbReference type="SUPFAM" id="SSF46689">
    <property type="entry name" value="Homeodomain-like"/>
    <property type="match status" value="1"/>
</dbReference>
<accession>A0ABY4MXX0</accession>
<name>A0ABY4MXX0_9MICO</name>
<evidence type="ECO:0000256" key="3">
    <source>
        <dbReference type="ARBA" id="ARBA00023125"/>
    </source>
</evidence>
<gene>
    <name evidence="7" type="ORF">M3M28_02115</name>
</gene>
<keyword evidence="1" id="KW-0678">Repressor</keyword>
<keyword evidence="4" id="KW-0804">Transcription</keyword>
<evidence type="ECO:0000256" key="2">
    <source>
        <dbReference type="ARBA" id="ARBA00023015"/>
    </source>
</evidence>
<organism evidence="7">
    <name type="scientific">Gulosibacter sediminis</name>
    <dbReference type="NCBI Taxonomy" id="1729695"/>
    <lineage>
        <taxon>Bacteria</taxon>
        <taxon>Bacillati</taxon>
        <taxon>Actinomycetota</taxon>
        <taxon>Actinomycetes</taxon>
        <taxon>Micrococcales</taxon>
        <taxon>Microbacteriaceae</taxon>
        <taxon>Gulosibacter</taxon>
    </lineage>
</organism>
<proteinExistence type="predicted"/>
<evidence type="ECO:0000259" key="6">
    <source>
        <dbReference type="PROSITE" id="PS50977"/>
    </source>
</evidence>
<dbReference type="InterPro" id="IPR050109">
    <property type="entry name" value="HTH-type_TetR-like_transc_reg"/>
</dbReference>
<evidence type="ECO:0000256" key="4">
    <source>
        <dbReference type="ARBA" id="ARBA00023163"/>
    </source>
</evidence>
<evidence type="ECO:0000313" key="7">
    <source>
        <dbReference type="EMBL" id="UQN15288.1"/>
    </source>
</evidence>
<dbReference type="PANTHER" id="PTHR30055">
    <property type="entry name" value="HTH-TYPE TRANSCRIPTIONAL REGULATOR RUTR"/>
    <property type="match status" value="1"/>
</dbReference>
<dbReference type="Pfam" id="PF02909">
    <property type="entry name" value="TetR_C_1"/>
    <property type="match status" value="1"/>
</dbReference>
<sequence length="221" mass="24654">MVGNRRPAGRPRTRILGREVITEAARKIIATNGVQSFTMTQLASQLNVTPSAVYNHADSKLEILRWIEDAIMGEVDTSAFETQPWREALKVWARSYRDIMARHSELITAIATTEVIESPQTVAMYEQVTKVLVAAGWPLDSVVPLITALESFIYGNAINEHAPEDIYNVGELAGYAPTFSKAVEAQPTRSQHDVNDELFDIGFEAIVSWSYDHYVVTRSRG</sequence>